<name>A0A7S1PHR0_9EUKA</name>
<dbReference type="GO" id="GO:0005737">
    <property type="term" value="C:cytoplasm"/>
    <property type="evidence" value="ECO:0007669"/>
    <property type="project" value="TreeGrafter"/>
</dbReference>
<feature type="region of interest" description="Disordered" evidence="1">
    <location>
        <begin position="144"/>
        <end position="183"/>
    </location>
</feature>
<dbReference type="SUPFAM" id="SSF50985">
    <property type="entry name" value="RCC1/BLIP-II"/>
    <property type="match status" value="2"/>
</dbReference>
<dbReference type="Gene3D" id="2.130.10.30">
    <property type="entry name" value="Regulator of chromosome condensation 1/beta-lactamase-inhibitor protein II"/>
    <property type="match status" value="2"/>
</dbReference>
<sequence>MPSHPQSLLIKFGSPDYSLTEFFPCKRWYCSPLHLHEAQMPKDHDDDDDDAATNKVQMIIMSQRQRQQPPPNEGGLLQGDEDVLETSRRIGMHLDEYSDRGARAIQIPGDEASLFDVVRPLQNGWIPDSNQGGMMGMAEMAMQRSAETRHHEASTQTPQPLENLPNSHFSSNNSTTTTGSPPPPSIVSHVVDFAVGWNHVLIVEKGCIMAIGYGMCGNLGLGNEHLSYGASRPGGFSWSGESRSALTDTDLKRLRKLHQNDISPSVERVWCGMNFSFAQTSDKALWGCGWNNQLQLASGVNDKEVISWTLIPMHEWNTTSSDWPLTHIATGAMHTFFLFEKKIDKDKDSHRDNSRHSTIQQGACSICSTKRKRLKQDLYFAGQNGKSGMPQQSDKVLARMDGLQVMRDHVVKQIESADEHTFILTHCGQVFACGLSKCFGIKDESYDWTTGKLPEVKLSYFTQIPFLDLSDTIKQIETGDLYTLFLTSSGRIFVTGIEPTPIELPIPSDYPIVHMAAGSQGFAIADSRSNIFLYDASDKDTLRNPSSLLRASRKMKIDITKFKRLNLDLYLSEENCQQELRISDYSVQKMGFGKRLLFILLREKVQTMHVTLQQCLRDKHFADVIVKVPEQATK</sequence>
<dbReference type="GO" id="GO:0005085">
    <property type="term" value="F:guanyl-nucleotide exchange factor activity"/>
    <property type="evidence" value="ECO:0007669"/>
    <property type="project" value="TreeGrafter"/>
</dbReference>
<proteinExistence type="predicted"/>
<dbReference type="EMBL" id="HBGD01007284">
    <property type="protein sequence ID" value="CAD9082838.1"/>
    <property type="molecule type" value="Transcribed_RNA"/>
</dbReference>
<protein>
    <submittedName>
        <fullName evidence="2">Uncharacterized protein</fullName>
    </submittedName>
</protein>
<dbReference type="PANTHER" id="PTHR45982:SF1">
    <property type="entry name" value="REGULATOR OF CHROMOSOME CONDENSATION"/>
    <property type="match status" value="1"/>
</dbReference>
<dbReference type="InterPro" id="IPR009091">
    <property type="entry name" value="RCC1/BLIP-II"/>
</dbReference>
<organism evidence="2">
    <name type="scientific">Percolomonas cosmopolitus</name>
    <dbReference type="NCBI Taxonomy" id="63605"/>
    <lineage>
        <taxon>Eukaryota</taxon>
        <taxon>Discoba</taxon>
        <taxon>Heterolobosea</taxon>
        <taxon>Tetramitia</taxon>
        <taxon>Eutetramitia</taxon>
        <taxon>Percolomonadidae</taxon>
        <taxon>Percolomonas</taxon>
    </lineage>
</organism>
<feature type="compositionally biased region" description="Low complexity" evidence="1">
    <location>
        <begin position="165"/>
        <end position="179"/>
    </location>
</feature>
<evidence type="ECO:0000256" key="1">
    <source>
        <dbReference type="SAM" id="MobiDB-lite"/>
    </source>
</evidence>
<dbReference type="AlphaFoldDB" id="A0A7S1PHR0"/>
<dbReference type="InterPro" id="IPR051553">
    <property type="entry name" value="Ran_GTPase-activating"/>
</dbReference>
<accession>A0A7S1PHR0</accession>
<dbReference type="PANTHER" id="PTHR45982">
    <property type="entry name" value="REGULATOR OF CHROMOSOME CONDENSATION"/>
    <property type="match status" value="1"/>
</dbReference>
<reference evidence="2" key="1">
    <citation type="submission" date="2021-01" db="EMBL/GenBank/DDBJ databases">
        <authorList>
            <person name="Corre E."/>
            <person name="Pelletier E."/>
            <person name="Niang G."/>
            <person name="Scheremetjew M."/>
            <person name="Finn R."/>
            <person name="Kale V."/>
            <person name="Holt S."/>
            <person name="Cochrane G."/>
            <person name="Meng A."/>
            <person name="Brown T."/>
            <person name="Cohen L."/>
        </authorList>
    </citation>
    <scope>NUCLEOTIDE SEQUENCE</scope>
    <source>
        <strain evidence="2">WS</strain>
    </source>
</reference>
<evidence type="ECO:0000313" key="2">
    <source>
        <dbReference type="EMBL" id="CAD9082838.1"/>
    </source>
</evidence>
<gene>
    <name evidence="2" type="ORF">PCOS0759_LOCUS6078</name>
</gene>